<dbReference type="InterPro" id="IPR011611">
    <property type="entry name" value="PfkB_dom"/>
</dbReference>
<comment type="caution">
    <text evidence="8">The sequence shown here is derived from an EMBL/GenBank/DDBJ whole genome shotgun (WGS) entry which is preliminary data.</text>
</comment>
<keyword evidence="2 6" id="KW-0808">Transferase</keyword>
<feature type="domain" description="Carbohydrate kinase PfkB" evidence="7">
    <location>
        <begin position="6"/>
        <end position="305"/>
    </location>
</feature>
<dbReference type="InterPro" id="IPR002173">
    <property type="entry name" value="Carboh/pur_kinase_PfkB_CS"/>
</dbReference>
<dbReference type="CDD" id="cd01164">
    <property type="entry name" value="FruK_PfkB_like"/>
    <property type="match status" value="1"/>
</dbReference>
<evidence type="ECO:0000256" key="3">
    <source>
        <dbReference type="ARBA" id="ARBA00022741"/>
    </source>
</evidence>
<evidence type="ECO:0000313" key="9">
    <source>
        <dbReference type="Proteomes" id="UP001296993"/>
    </source>
</evidence>
<dbReference type="PANTHER" id="PTHR46566:SF5">
    <property type="entry name" value="1-PHOSPHOFRUCTOKINASE"/>
    <property type="match status" value="1"/>
</dbReference>
<evidence type="ECO:0000256" key="5">
    <source>
        <dbReference type="ARBA" id="ARBA00022840"/>
    </source>
</evidence>
<dbReference type="PROSITE" id="PS00584">
    <property type="entry name" value="PFKB_KINASES_2"/>
    <property type="match status" value="1"/>
</dbReference>
<dbReference type="Proteomes" id="UP001296993">
    <property type="component" value="Unassembled WGS sequence"/>
</dbReference>
<dbReference type="InterPro" id="IPR029056">
    <property type="entry name" value="Ribokinase-like"/>
</dbReference>
<sequence>MIATLTMNPSMDRTIELDAPLQRGGVQRALSLTSQAAGKGVNVARALASGGLRTLAVLPGDPHDPVVLGLADGNLPHVALPIGQPLRSNLTLAEADGTTTKVNAPGPLLDAGHQRALVEAVLAAADGASWLVLAGSLPPGVAPGFYAGLVAEVRDRLGARAPRIAVDTSGEPLAALFAAGPAGTPDLIKPNAEELAELTGEGTGPELEADHERAGAAALRLVEAGAGAVLATLGSKGAVLASAAGSWHATHDPVTARSTVGAGDSALAGYLLADAAGGGPADCLRQAVAHGSAAVALPGSTIPAPEHTNPRAVTVAALPAPLPTEGKP</sequence>
<dbReference type="SUPFAM" id="SSF53613">
    <property type="entry name" value="Ribokinase-like"/>
    <property type="match status" value="1"/>
</dbReference>
<comment type="similarity">
    <text evidence="1">Belongs to the carbohydrate kinase PfkB family.</text>
</comment>
<dbReference type="Gene3D" id="3.40.1190.20">
    <property type="match status" value="1"/>
</dbReference>
<evidence type="ECO:0000313" key="8">
    <source>
        <dbReference type="EMBL" id="MBP2386451.1"/>
    </source>
</evidence>
<accession>A0ABS4XDA8</accession>
<dbReference type="GO" id="GO:0008662">
    <property type="term" value="F:1-phosphofructokinase activity"/>
    <property type="evidence" value="ECO:0007669"/>
    <property type="project" value="UniProtKB-EC"/>
</dbReference>
<dbReference type="Pfam" id="PF00294">
    <property type="entry name" value="PfkB"/>
    <property type="match status" value="1"/>
</dbReference>
<name>A0ABS4XDA8_9MICC</name>
<gene>
    <name evidence="8" type="ORF">JOF47_001962</name>
</gene>
<dbReference type="EC" id="2.7.1.56" evidence="8"/>
<dbReference type="NCBIfam" id="TIGR03168">
    <property type="entry name" value="1-PFK"/>
    <property type="match status" value="1"/>
</dbReference>
<keyword evidence="4" id="KW-0418">Kinase</keyword>
<organism evidence="8 9">
    <name type="scientific">Paeniglutamicibacter kerguelensis</name>
    <dbReference type="NCBI Taxonomy" id="254788"/>
    <lineage>
        <taxon>Bacteria</taxon>
        <taxon>Bacillati</taxon>
        <taxon>Actinomycetota</taxon>
        <taxon>Actinomycetes</taxon>
        <taxon>Micrococcales</taxon>
        <taxon>Micrococcaceae</taxon>
        <taxon>Paeniglutamicibacter</taxon>
    </lineage>
</organism>
<evidence type="ECO:0000256" key="1">
    <source>
        <dbReference type="ARBA" id="ARBA00010688"/>
    </source>
</evidence>
<keyword evidence="3" id="KW-0547">Nucleotide-binding</keyword>
<dbReference type="PIRSF" id="PIRSF000535">
    <property type="entry name" value="1PFK/6PFK/LacC"/>
    <property type="match status" value="1"/>
</dbReference>
<evidence type="ECO:0000256" key="2">
    <source>
        <dbReference type="ARBA" id="ARBA00022679"/>
    </source>
</evidence>
<protein>
    <submittedName>
        <fullName evidence="8">1-phosphofructokinase</fullName>
        <ecNumber evidence="8">2.7.1.56</ecNumber>
    </submittedName>
</protein>
<dbReference type="RefSeq" id="WP_209997347.1">
    <property type="nucleotide sequence ID" value="NZ_BAAAJY010000002.1"/>
</dbReference>
<evidence type="ECO:0000259" key="7">
    <source>
        <dbReference type="Pfam" id="PF00294"/>
    </source>
</evidence>
<keyword evidence="5" id="KW-0067">ATP-binding</keyword>
<keyword evidence="9" id="KW-1185">Reference proteome</keyword>
<dbReference type="PANTHER" id="PTHR46566">
    <property type="entry name" value="1-PHOSPHOFRUCTOKINASE-RELATED"/>
    <property type="match status" value="1"/>
</dbReference>
<dbReference type="InterPro" id="IPR017583">
    <property type="entry name" value="Tagatose/fructose_Pkinase"/>
</dbReference>
<proteinExistence type="inferred from homology"/>
<evidence type="ECO:0000256" key="4">
    <source>
        <dbReference type="ARBA" id="ARBA00022777"/>
    </source>
</evidence>
<evidence type="ECO:0000256" key="6">
    <source>
        <dbReference type="PIRNR" id="PIRNR000535"/>
    </source>
</evidence>
<reference evidence="8 9" key="1">
    <citation type="submission" date="2021-03" db="EMBL/GenBank/DDBJ databases">
        <title>Sequencing the genomes of 1000 actinobacteria strains.</title>
        <authorList>
            <person name="Klenk H.-P."/>
        </authorList>
    </citation>
    <scope>NUCLEOTIDE SEQUENCE [LARGE SCALE GENOMIC DNA]</scope>
    <source>
        <strain evidence="8 9">DSM 15797</strain>
    </source>
</reference>
<dbReference type="EMBL" id="JAGIOF010000001">
    <property type="protein sequence ID" value="MBP2386451.1"/>
    <property type="molecule type" value="Genomic_DNA"/>
</dbReference>